<feature type="region of interest" description="Disordered" evidence="1">
    <location>
        <begin position="1000"/>
        <end position="1026"/>
    </location>
</feature>
<evidence type="ECO:0000313" key="4">
    <source>
        <dbReference type="Proteomes" id="UP001218188"/>
    </source>
</evidence>
<dbReference type="Gene3D" id="1.25.40.10">
    <property type="entry name" value="Tetratricopeptide repeat domain"/>
    <property type="match status" value="2"/>
</dbReference>
<dbReference type="InterPro" id="IPR011990">
    <property type="entry name" value="TPR-like_helical_dom_sf"/>
</dbReference>
<dbReference type="PANTHER" id="PTHR47691:SF3">
    <property type="entry name" value="HTH-TYPE TRANSCRIPTIONAL REGULATOR RV0890C-RELATED"/>
    <property type="match status" value="1"/>
</dbReference>
<protein>
    <recommendedName>
        <fullName evidence="2">ORC1/DEAH AAA+ ATPase domain-containing protein</fullName>
    </recommendedName>
</protein>
<dbReference type="PANTHER" id="PTHR47691">
    <property type="entry name" value="REGULATOR-RELATED"/>
    <property type="match status" value="1"/>
</dbReference>
<feature type="compositionally biased region" description="Acidic residues" evidence="1">
    <location>
        <begin position="1008"/>
        <end position="1020"/>
    </location>
</feature>
<dbReference type="CDD" id="cd21037">
    <property type="entry name" value="MLKL_NTD"/>
    <property type="match status" value="1"/>
</dbReference>
<dbReference type="AlphaFoldDB" id="A0AAD6WN89"/>
<accession>A0AAD6WN89</accession>
<proteinExistence type="predicted"/>
<dbReference type="SUPFAM" id="SSF52540">
    <property type="entry name" value="P-loop containing nucleoside triphosphate hydrolases"/>
    <property type="match status" value="1"/>
</dbReference>
<dbReference type="Gene3D" id="3.40.50.300">
    <property type="entry name" value="P-loop containing nucleotide triphosphate hydrolases"/>
    <property type="match status" value="1"/>
</dbReference>
<evidence type="ECO:0000256" key="1">
    <source>
        <dbReference type="SAM" id="MobiDB-lite"/>
    </source>
</evidence>
<organism evidence="3 4">
    <name type="scientific">Mycena alexandri</name>
    <dbReference type="NCBI Taxonomy" id="1745969"/>
    <lineage>
        <taxon>Eukaryota</taxon>
        <taxon>Fungi</taxon>
        <taxon>Dikarya</taxon>
        <taxon>Basidiomycota</taxon>
        <taxon>Agaricomycotina</taxon>
        <taxon>Agaricomycetes</taxon>
        <taxon>Agaricomycetidae</taxon>
        <taxon>Agaricales</taxon>
        <taxon>Marasmiineae</taxon>
        <taxon>Mycenaceae</taxon>
        <taxon>Mycena</taxon>
    </lineage>
</organism>
<dbReference type="EMBL" id="JARJCM010000311">
    <property type="protein sequence ID" value="KAJ7019012.1"/>
    <property type="molecule type" value="Genomic_DNA"/>
</dbReference>
<gene>
    <name evidence="3" type="ORF">C8F04DRAFT_1242819</name>
</gene>
<evidence type="ECO:0000259" key="2">
    <source>
        <dbReference type="Pfam" id="PF13401"/>
    </source>
</evidence>
<comment type="caution">
    <text evidence="3">The sequence shown here is derived from an EMBL/GenBank/DDBJ whole genome shotgun (WGS) entry which is preliminary data.</text>
</comment>
<dbReference type="InterPro" id="IPR027417">
    <property type="entry name" value="P-loop_NTPase"/>
</dbReference>
<dbReference type="Proteomes" id="UP001218188">
    <property type="component" value="Unassembled WGS sequence"/>
</dbReference>
<dbReference type="InterPro" id="IPR049945">
    <property type="entry name" value="AAA_22"/>
</dbReference>
<dbReference type="Pfam" id="PF13401">
    <property type="entry name" value="AAA_22"/>
    <property type="match status" value="1"/>
</dbReference>
<feature type="domain" description="ORC1/DEAH AAA+ ATPase" evidence="2">
    <location>
        <begin position="337"/>
        <end position="437"/>
    </location>
</feature>
<keyword evidence="4" id="KW-1185">Reference proteome</keyword>
<dbReference type="GO" id="GO:0016887">
    <property type="term" value="F:ATP hydrolysis activity"/>
    <property type="evidence" value="ECO:0007669"/>
    <property type="project" value="InterPro"/>
</dbReference>
<name>A0AAD6WN89_9AGAR</name>
<evidence type="ECO:0000313" key="3">
    <source>
        <dbReference type="EMBL" id="KAJ7019012.1"/>
    </source>
</evidence>
<dbReference type="SUPFAM" id="SSF48452">
    <property type="entry name" value="TPR-like"/>
    <property type="match status" value="2"/>
</dbReference>
<sequence>MKHRVVVDLQRATVSLHGAAQTIRSNKAISLKLAKLAEEVTDAVVHSCSQRPEEDQMPFVTEPVLTILTELFDACVECMGKHQSLRVARFFTKGGLGEDLNQYFLACCAISNILQVSGGHSSLIENPQSIVTLDVHVGKEETVLLELSSFGIANDVAKTMLNMITSATDGLPFPIKAIPQTVLLVIRYFETVRDAKDRAKKIIQKALSLWNSLVEHYKEGVSEKLDRHVQSFLRTLQRTLVRLLILRETSKLQRILALESVNSILDDADRAVNDAKETLNVSFLVSTAMVVHEKAKVAVASLIPALLPQVSRVFCGRDLLVKKYVQVLCAAQGFVGLAIMGPGGVGKTSVALRVLQNDLLVSQFDGGRFFISCEPLSDAADLPATMAAHLGLELPPLGDSLAAIVYHLRTRGRTLLVIDNLETIWDSETMSRAALEEQLRAFPPYGVDWANRDEVMLSTLSPAAALQVFIEVSRTDTDDPVEIAARDNLLAAVDYMPLAISLLAQLAARGELPSQLLESWEEVHTRFLRTHPKGKSYNIEVSIQLSLDALARYENPEALGLLSVCSHLPDGMRPAVSNHLKPIYRDIKGALRVLQQLALANTGHDGETRMLNPVRLYVHDNYEMRAADHLAFLSFYLDLAAAIPPEWDGQYFKAASHAAPEYKNLYAVLSSEIRAVLNRSGHVPLKQLVDAVIGFCQFGCRPMIADYSSLQRLLQEVIVLPQVVSDTLSLARCLHKLAFLEMEISNYYAAADNASKAQSLYLQIEDHAYEAAECAFAFARAIRWQGNYEDADCCFANALGLFMQLGNTYMIALCTIDWAYLAADRQDWAAAISHGVDALKHYVECEGHEGVAICAHLFGRVFLRQGRIDGAIKLCYAAAHYRTPPGIEELRAYRDLGLAYRHQRKFQLALDQLAIAQDAYAPLGEIHDVALCKWYTGLIHADQGQLTEGVRFMREAISTFERHGIKDDYADCKKDLEDILRADKGDDEALPRLLGASVVTSAQRQTEAEDDEDGADDSESPCDPVARPTGPCRIIFRLDEFDADVRGRIHAVLHQPLLTTPSESGSRTL</sequence>
<dbReference type="InterPro" id="IPR059179">
    <property type="entry name" value="MLKL-like_MCAfunc"/>
</dbReference>
<reference evidence="3" key="1">
    <citation type="submission" date="2023-03" db="EMBL/GenBank/DDBJ databases">
        <title>Massive genome expansion in bonnet fungi (Mycena s.s.) driven by repeated elements and novel gene families across ecological guilds.</title>
        <authorList>
            <consortium name="Lawrence Berkeley National Laboratory"/>
            <person name="Harder C.B."/>
            <person name="Miyauchi S."/>
            <person name="Viragh M."/>
            <person name="Kuo A."/>
            <person name="Thoen E."/>
            <person name="Andreopoulos B."/>
            <person name="Lu D."/>
            <person name="Skrede I."/>
            <person name="Drula E."/>
            <person name="Henrissat B."/>
            <person name="Morin E."/>
            <person name="Kohler A."/>
            <person name="Barry K."/>
            <person name="LaButti K."/>
            <person name="Morin E."/>
            <person name="Salamov A."/>
            <person name="Lipzen A."/>
            <person name="Mereny Z."/>
            <person name="Hegedus B."/>
            <person name="Baldrian P."/>
            <person name="Stursova M."/>
            <person name="Weitz H."/>
            <person name="Taylor A."/>
            <person name="Grigoriev I.V."/>
            <person name="Nagy L.G."/>
            <person name="Martin F."/>
            <person name="Kauserud H."/>
        </authorList>
    </citation>
    <scope>NUCLEOTIDE SEQUENCE</scope>
    <source>
        <strain evidence="3">CBHHK200</strain>
    </source>
</reference>